<accession>A0A7Y4GZN2</accession>
<organism evidence="3 4">
    <name type="scientific">Bradyrhizobium australiense</name>
    <dbReference type="NCBI Taxonomy" id="2721161"/>
    <lineage>
        <taxon>Bacteria</taxon>
        <taxon>Pseudomonadati</taxon>
        <taxon>Pseudomonadota</taxon>
        <taxon>Alphaproteobacteria</taxon>
        <taxon>Hyphomicrobiales</taxon>
        <taxon>Nitrobacteraceae</taxon>
        <taxon>Bradyrhizobium</taxon>
    </lineage>
</organism>
<keyword evidence="4" id="KW-1185">Reference proteome</keyword>
<keyword evidence="1" id="KW-0574">Periplasm</keyword>
<dbReference type="InterPro" id="IPR006059">
    <property type="entry name" value="SBP"/>
</dbReference>
<dbReference type="SUPFAM" id="SSF53850">
    <property type="entry name" value="Periplasmic binding protein-like II"/>
    <property type="match status" value="1"/>
</dbReference>
<sequence length="203" mass="22526">MAPFTINSWSPLGEGPSSRSCAKSFSIPFKANGIKITEAEYDYGLAKIRAMVDTKTVSWDVVYTSESGVRQMCEEGIIETIDWKRLGLDPANFEGTYSDCGVPAILPATVVAYDKNRLPNGPETIADFFDLKNFPGKRVSIRVPSRMGSDRRRAHEGHLQRPAHAGGRRSRVQEARHDQERDHLVDGRGSGAAASRRRSGRYE</sequence>
<feature type="compositionally biased region" description="Basic and acidic residues" evidence="2">
    <location>
        <begin position="171"/>
        <end position="186"/>
    </location>
</feature>
<protein>
    <submittedName>
        <fullName evidence="3">Extracellular solute-binding protein</fullName>
    </submittedName>
</protein>
<evidence type="ECO:0000256" key="2">
    <source>
        <dbReference type="SAM" id="MobiDB-lite"/>
    </source>
</evidence>
<evidence type="ECO:0000313" key="4">
    <source>
        <dbReference type="Proteomes" id="UP000544122"/>
    </source>
</evidence>
<proteinExistence type="predicted"/>
<comment type="caution">
    <text evidence="3">The sequence shown here is derived from an EMBL/GenBank/DDBJ whole genome shotgun (WGS) entry which is preliminary data.</text>
</comment>
<feature type="compositionally biased region" description="Basic and acidic residues" evidence="2">
    <location>
        <begin position="148"/>
        <end position="159"/>
    </location>
</feature>
<evidence type="ECO:0000313" key="3">
    <source>
        <dbReference type="EMBL" id="NOJ44602.1"/>
    </source>
</evidence>
<dbReference type="AlphaFoldDB" id="A0A7Y4GZN2"/>
<reference evidence="3 4" key="1">
    <citation type="submission" date="2020-03" db="EMBL/GenBank/DDBJ databases">
        <title>Bradyrhizobium diversity isolated from nodules of Indigofera sp.</title>
        <authorList>
            <person name="Klepa M."/>
            <person name="Helene L."/>
            <person name="Hungria M."/>
        </authorList>
    </citation>
    <scope>NUCLEOTIDE SEQUENCE [LARGE SCALE GENOMIC DNA]</scope>
    <source>
        <strain evidence="3 4">WSM 1791</strain>
    </source>
</reference>
<dbReference type="Pfam" id="PF13416">
    <property type="entry name" value="SBP_bac_8"/>
    <property type="match status" value="1"/>
</dbReference>
<dbReference type="Gene3D" id="3.40.190.10">
    <property type="entry name" value="Periplasmic binding protein-like II"/>
    <property type="match status" value="2"/>
</dbReference>
<gene>
    <name evidence="3" type="ORF">HCN58_34750</name>
</gene>
<name>A0A7Y4GZN2_9BRAD</name>
<dbReference type="EMBL" id="JAAVLX010000021">
    <property type="protein sequence ID" value="NOJ44602.1"/>
    <property type="molecule type" value="Genomic_DNA"/>
</dbReference>
<feature type="region of interest" description="Disordered" evidence="2">
    <location>
        <begin position="140"/>
        <end position="203"/>
    </location>
</feature>
<dbReference type="Proteomes" id="UP000544122">
    <property type="component" value="Unassembled WGS sequence"/>
</dbReference>
<evidence type="ECO:0000256" key="1">
    <source>
        <dbReference type="ARBA" id="ARBA00022764"/>
    </source>
</evidence>